<dbReference type="Pfam" id="PF00550">
    <property type="entry name" value="PP-binding"/>
    <property type="match status" value="2"/>
</dbReference>
<dbReference type="SMART" id="SM00823">
    <property type="entry name" value="PKS_PP"/>
    <property type="match status" value="2"/>
</dbReference>
<keyword evidence="3" id="KW-0597">Phosphoprotein</keyword>
<dbReference type="Gene3D" id="1.10.1200.10">
    <property type="entry name" value="ACP-like"/>
    <property type="match status" value="2"/>
</dbReference>
<dbReference type="Pfam" id="PF00668">
    <property type="entry name" value="Condensation"/>
    <property type="match status" value="1"/>
</dbReference>
<dbReference type="InterPro" id="IPR009081">
    <property type="entry name" value="PP-bd_ACP"/>
</dbReference>
<dbReference type="GO" id="GO:0043041">
    <property type="term" value="P:amino acid activation for nonribosomal peptide biosynthetic process"/>
    <property type="evidence" value="ECO:0007669"/>
    <property type="project" value="TreeGrafter"/>
</dbReference>
<dbReference type="GO" id="GO:0003824">
    <property type="term" value="F:catalytic activity"/>
    <property type="evidence" value="ECO:0007669"/>
    <property type="project" value="InterPro"/>
</dbReference>
<keyword evidence="7" id="KW-1185">Reference proteome</keyword>
<evidence type="ECO:0000256" key="2">
    <source>
        <dbReference type="ARBA" id="ARBA00022450"/>
    </source>
</evidence>
<dbReference type="GO" id="GO:0044550">
    <property type="term" value="P:secondary metabolite biosynthetic process"/>
    <property type="evidence" value="ECO:0007669"/>
    <property type="project" value="TreeGrafter"/>
</dbReference>
<feature type="compositionally biased region" description="Low complexity" evidence="4">
    <location>
        <begin position="1"/>
        <end position="17"/>
    </location>
</feature>
<comment type="cofactor">
    <cofactor evidence="1">
        <name>pantetheine 4'-phosphate</name>
        <dbReference type="ChEBI" id="CHEBI:47942"/>
    </cofactor>
</comment>
<dbReference type="Gene3D" id="3.30.559.30">
    <property type="entry name" value="Nonribosomal peptide synthetase, condensation domain"/>
    <property type="match status" value="1"/>
</dbReference>
<feature type="domain" description="Carrier" evidence="5">
    <location>
        <begin position="594"/>
        <end position="669"/>
    </location>
</feature>
<keyword evidence="2" id="KW-0596">Phosphopantetheine</keyword>
<dbReference type="PANTHER" id="PTHR45527">
    <property type="entry name" value="NONRIBOSOMAL PEPTIDE SYNTHETASE"/>
    <property type="match status" value="1"/>
</dbReference>
<dbReference type="EMBL" id="JAJOMB010000014">
    <property type="protein sequence ID" value="MCD5313932.1"/>
    <property type="molecule type" value="Genomic_DNA"/>
</dbReference>
<dbReference type="PROSITE" id="PS00012">
    <property type="entry name" value="PHOSPHOPANTETHEINE"/>
    <property type="match status" value="2"/>
</dbReference>
<name>A0A9X1SVF4_9ACTN</name>
<dbReference type="SUPFAM" id="SSF52777">
    <property type="entry name" value="CoA-dependent acyltransferases"/>
    <property type="match status" value="2"/>
</dbReference>
<feature type="domain" description="Carrier" evidence="5">
    <location>
        <begin position="19"/>
        <end position="96"/>
    </location>
</feature>
<gene>
    <name evidence="6" type="ORF">LR394_23780</name>
</gene>
<dbReference type="PANTHER" id="PTHR45527:SF1">
    <property type="entry name" value="FATTY ACID SYNTHASE"/>
    <property type="match status" value="1"/>
</dbReference>
<sequence>MSSTPAAPATPETSPETVPDEDRLEVRLARIWAALLDLDPDRVPTDVSFLEMGGDSVLSVRLSAQVRAATSVQLALADVRVEITLDELAALVRRRSSDAPSARDLPAQITPRADATAEFSLLPLQQGYFVGQQDGWELSYESAHYYLDYGLIGVDGDDAPEALADAVARLAEHQPTLRARITPDGRQRLLPLDAPGAVPPVQVLDLRDREPQDVAKELGDLRQAMSSRGPDPVNASALDVRLTLLPGGEGRLHLGMSLLVFDGWSAGAMNRDLLAFLADWNAVLPALEIDFGDYVSALDGLQTSEAWLADRDWWWARLDTLPQPPALPLIADPHDVAPVTMGNREHRWSDERWSAVRAQCSERGVTPSTAMLTAFSVVLARWSGHHRLLLNSLQLNRLPLHPDVHRIVGAFAATMFLPVDLTPGSTFAELATGAQTRSGEYIAHNLISGVEVGRELARRRGTRRPVGPIVFQSVLGVDAAMGGRTSTDAGPLGETNVTDYSHQLRTPQVALELRCFEIGDQVVTVFSLVDELFEADQVTRAFDEFIAIVDALAEPAGWSAIPELPEDSEPSNPADGELRLGLLPEAASATHTGPLEDDLEMTVAEVFEDLLEVPVLDRGADFFALGGDSLLAVRAVTRLARALGTTVPVRDFLADPTVAGVALMVRAAR</sequence>
<dbReference type="GO" id="GO:0005737">
    <property type="term" value="C:cytoplasm"/>
    <property type="evidence" value="ECO:0007669"/>
    <property type="project" value="TreeGrafter"/>
</dbReference>
<protein>
    <submittedName>
        <fullName evidence="6">Condensation domain-containing protein</fullName>
    </submittedName>
</protein>
<evidence type="ECO:0000313" key="7">
    <source>
        <dbReference type="Proteomes" id="UP001138997"/>
    </source>
</evidence>
<dbReference type="InterPro" id="IPR036736">
    <property type="entry name" value="ACP-like_sf"/>
</dbReference>
<organism evidence="6 7">
    <name type="scientific">Kineosporia babensis</name>
    <dbReference type="NCBI Taxonomy" id="499548"/>
    <lineage>
        <taxon>Bacteria</taxon>
        <taxon>Bacillati</taxon>
        <taxon>Actinomycetota</taxon>
        <taxon>Actinomycetes</taxon>
        <taxon>Kineosporiales</taxon>
        <taxon>Kineosporiaceae</taxon>
        <taxon>Kineosporia</taxon>
    </lineage>
</organism>
<dbReference type="Gene3D" id="3.30.559.10">
    <property type="entry name" value="Chloramphenicol acetyltransferase-like domain"/>
    <property type="match status" value="1"/>
</dbReference>
<reference evidence="6" key="1">
    <citation type="submission" date="2021-11" db="EMBL/GenBank/DDBJ databases">
        <title>Streptomyces corallinus and Kineosporia corallina sp. nov., two new coral-derived marine actinobacteria.</title>
        <authorList>
            <person name="Buangrab K."/>
            <person name="Sutthacheep M."/>
            <person name="Yeemin T."/>
            <person name="Harunari E."/>
            <person name="Igarashi Y."/>
            <person name="Sripreechasak P."/>
            <person name="Kanchanasin P."/>
            <person name="Tanasupawat S."/>
            <person name="Phongsopitanun W."/>
        </authorList>
    </citation>
    <scope>NUCLEOTIDE SEQUENCE</scope>
    <source>
        <strain evidence="6">JCM 31032</strain>
    </source>
</reference>
<dbReference type="InterPro" id="IPR001242">
    <property type="entry name" value="Condensation_dom"/>
</dbReference>
<dbReference type="GO" id="GO:0008610">
    <property type="term" value="P:lipid biosynthetic process"/>
    <property type="evidence" value="ECO:0007669"/>
    <property type="project" value="UniProtKB-ARBA"/>
</dbReference>
<evidence type="ECO:0000256" key="3">
    <source>
        <dbReference type="ARBA" id="ARBA00022553"/>
    </source>
</evidence>
<dbReference type="PROSITE" id="PS50075">
    <property type="entry name" value="CARRIER"/>
    <property type="match status" value="2"/>
</dbReference>
<proteinExistence type="predicted"/>
<dbReference type="GO" id="GO:0031177">
    <property type="term" value="F:phosphopantetheine binding"/>
    <property type="evidence" value="ECO:0007669"/>
    <property type="project" value="InterPro"/>
</dbReference>
<comment type="caution">
    <text evidence="6">The sequence shown here is derived from an EMBL/GenBank/DDBJ whole genome shotgun (WGS) entry which is preliminary data.</text>
</comment>
<evidence type="ECO:0000256" key="1">
    <source>
        <dbReference type="ARBA" id="ARBA00001957"/>
    </source>
</evidence>
<dbReference type="Proteomes" id="UP001138997">
    <property type="component" value="Unassembled WGS sequence"/>
</dbReference>
<dbReference type="InterPro" id="IPR020806">
    <property type="entry name" value="PKS_PP-bd"/>
</dbReference>
<dbReference type="RefSeq" id="WP_231445970.1">
    <property type="nucleotide sequence ID" value="NZ_JAJOMB010000014.1"/>
</dbReference>
<dbReference type="SUPFAM" id="SSF47336">
    <property type="entry name" value="ACP-like"/>
    <property type="match status" value="2"/>
</dbReference>
<dbReference type="InterPro" id="IPR023213">
    <property type="entry name" value="CAT-like_dom_sf"/>
</dbReference>
<evidence type="ECO:0000313" key="6">
    <source>
        <dbReference type="EMBL" id="MCD5313932.1"/>
    </source>
</evidence>
<accession>A0A9X1SVF4</accession>
<dbReference type="InterPro" id="IPR006162">
    <property type="entry name" value="Ppantetheine_attach_site"/>
</dbReference>
<evidence type="ECO:0000259" key="5">
    <source>
        <dbReference type="PROSITE" id="PS50075"/>
    </source>
</evidence>
<dbReference type="AlphaFoldDB" id="A0A9X1SVF4"/>
<evidence type="ECO:0000256" key="4">
    <source>
        <dbReference type="SAM" id="MobiDB-lite"/>
    </source>
</evidence>
<feature type="region of interest" description="Disordered" evidence="4">
    <location>
        <begin position="1"/>
        <end position="21"/>
    </location>
</feature>